<evidence type="ECO:0000256" key="5">
    <source>
        <dbReference type="ARBA" id="ARBA00022475"/>
    </source>
</evidence>
<comment type="subcellular location">
    <subcellularLocation>
        <location evidence="1 12">Cell membrane</location>
        <topology evidence="1 12">Multi-pass membrane protein</topology>
    </subcellularLocation>
    <subcellularLocation>
        <location evidence="2">Golgi apparatus membrane</location>
        <topology evidence="2">Multi-pass membrane protein</topology>
    </subcellularLocation>
</comment>
<keyword evidence="11 12" id="KW-0472">Membrane</keyword>
<protein>
    <recommendedName>
        <fullName evidence="12">Sugar transporter SWEET</fullName>
    </recommendedName>
</protein>
<feature type="transmembrane region" description="Helical" evidence="12">
    <location>
        <begin position="90"/>
        <end position="111"/>
    </location>
</feature>
<dbReference type="OrthoDB" id="409725at2759"/>
<feature type="transmembrane region" description="Helical" evidence="12">
    <location>
        <begin position="123"/>
        <end position="140"/>
    </location>
</feature>
<dbReference type="FunFam" id="1.20.1280.290:FF:000004">
    <property type="entry name" value="Sugar transporter SWEET"/>
    <property type="match status" value="1"/>
</dbReference>
<comment type="similarity">
    <text evidence="3 12">Belongs to the SWEET sugar transporter family.</text>
</comment>
<keyword evidence="10" id="KW-0333">Golgi apparatus</keyword>
<keyword evidence="4 12" id="KW-0813">Transport</keyword>
<dbReference type="GO" id="GO:0005886">
    <property type="term" value="C:plasma membrane"/>
    <property type="evidence" value="ECO:0007669"/>
    <property type="project" value="UniProtKB-SubCell"/>
</dbReference>
<feature type="transmembrane region" description="Helical" evidence="12">
    <location>
        <begin position="15"/>
        <end position="38"/>
    </location>
</feature>
<proteinExistence type="inferred from homology"/>
<keyword evidence="6 12" id="KW-0762">Sugar transport</keyword>
<evidence type="ECO:0000256" key="6">
    <source>
        <dbReference type="ARBA" id="ARBA00022597"/>
    </source>
</evidence>
<dbReference type="GO" id="GO:0051119">
    <property type="term" value="F:sugar transmembrane transporter activity"/>
    <property type="evidence" value="ECO:0007669"/>
    <property type="project" value="InterPro"/>
</dbReference>
<dbReference type="InterPro" id="IPR047664">
    <property type="entry name" value="SWEET"/>
</dbReference>
<evidence type="ECO:0000256" key="8">
    <source>
        <dbReference type="ARBA" id="ARBA00022737"/>
    </source>
</evidence>
<gene>
    <name evidence="13" type="ORF">NAV_LOCUS7749</name>
</gene>
<evidence type="ECO:0000313" key="13">
    <source>
        <dbReference type="EMBL" id="VBB32958.1"/>
    </source>
</evidence>
<keyword evidence="7 12" id="KW-0812">Transmembrane</keyword>
<dbReference type="PANTHER" id="PTHR10791:SF112">
    <property type="entry name" value="SUGAR TRANSPORTER SWEET1"/>
    <property type="match status" value="1"/>
</dbReference>
<dbReference type="AlphaFoldDB" id="A0A498SSA0"/>
<evidence type="ECO:0000256" key="1">
    <source>
        <dbReference type="ARBA" id="ARBA00004651"/>
    </source>
</evidence>
<evidence type="ECO:0000256" key="4">
    <source>
        <dbReference type="ARBA" id="ARBA00022448"/>
    </source>
</evidence>
<dbReference type="Pfam" id="PF03083">
    <property type="entry name" value="MtN3_slv"/>
    <property type="match status" value="2"/>
</dbReference>
<reference evidence="13 14" key="1">
    <citation type="submission" date="2018-08" db="EMBL/GenBank/DDBJ databases">
        <authorList>
            <person name="Laetsch R D."/>
            <person name="Stevens L."/>
            <person name="Kumar S."/>
            <person name="Blaxter L. M."/>
        </authorList>
    </citation>
    <scope>NUCLEOTIDE SEQUENCE [LARGE SCALE GENOMIC DNA]</scope>
</reference>
<evidence type="ECO:0000313" key="14">
    <source>
        <dbReference type="Proteomes" id="UP000276991"/>
    </source>
</evidence>
<dbReference type="EMBL" id="UPTC01002042">
    <property type="protein sequence ID" value="VBB32958.1"/>
    <property type="molecule type" value="Genomic_DNA"/>
</dbReference>
<feature type="transmembrane region" description="Helical" evidence="12">
    <location>
        <begin position="152"/>
        <end position="173"/>
    </location>
</feature>
<dbReference type="PANTHER" id="PTHR10791">
    <property type="entry name" value="RAG1-ACTIVATING PROTEIN 1"/>
    <property type="match status" value="1"/>
</dbReference>
<evidence type="ECO:0000256" key="12">
    <source>
        <dbReference type="RuleBase" id="RU910715"/>
    </source>
</evidence>
<feature type="transmembrane region" description="Helical" evidence="12">
    <location>
        <begin position="50"/>
        <end position="70"/>
    </location>
</feature>
<evidence type="ECO:0000256" key="7">
    <source>
        <dbReference type="ARBA" id="ARBA00022692"/>
    </source>
</evidence>
<accession>A0A498SSA0</accession>
<evidence type="ECO:0000256" key="9">
    <source>
        <dbReference type="ARBA" id="ARBA00022989"/>
    </source>
</evidence>
<keyword evidence="8" id="KW-0677">Repeat</keyword>
<evidence type="ECO:0000256" key="2">
    <source>
        <dbReference type="ARBA" id="ARBA00004653"/>
    </source>
</evidence>
<keyword evidence="9 12" id="KW-1133">Transmembrane helix</keyword>
<evidence type="ECO:0000256" key="10">
    <source>
        <dbReference type="ARBA" id="ARBA00023034"/>
    </source>
</evidence>
<keyword evidence="14" id="KW-1185">Reference proteome</keyword>
<feature type="transmembrane region" description="Helical" evidence="12">
    <location>
        <begin position="212"/>
        <end position="233"/>
    </location>
</feature>
<sequence>MTTAEHVDDSFPSQFVSWLSTLAIGTTVCLFLTGLEICWRIRSQRTTNGISSTPFHTGFLSGQLWLQYGLLRHNEVFVNVPLVFIMEQSSIIICVNSVAALLYSLYIFYYFIMAPYATKNRCVRLIFAEVMFLMGAHYYIHYYGLPVEMIRLHLGMCCVIFNVVTAAAPLEALREVFRTRCTETMPLPLCCLTLLVAAEWLLYGILIDDIYIQVPNAIASVIAVVQLLPFLYFPRNKQIAIITTS</sequence>
<dbReference type="Gene3D" id="1.20.1280.290">
    <property type="match status" value="2"/>
</dbReference>
<dbReference type="Proteomes" id="UP000276991">
    <property type="component" value="Unassembled WGS sequence"/>
</dbReference>
<organism evidence="13 14">
    <name type="scientific">Acanthocheilonema viteae</name>
    <name type="common">Filarial nematode worm</name>
    <name type="synonym">Dipetalonema viteae</name>
    <dbReference type="NCBI Taxonomy" id="6277"/>
    <lineage>
        <taxon>Eukaryota</taxon>
        <taxon>Metazoa</taxon>
        <taxon>Ecdysozoa</taxon>
        <taxon>Nematoda</taxon>
        <taxon>Chromadorea</taxon>
        <taxon>Rhabditida</taxon>
        <taxon>Spirurina</taxon>
        <taxon>Spiruromorpha</taxon>
        <taxon>Filarioidea</taxon>
        <taxon>Onchocercidae</taxon>
        <taxon>Acanthocheilonema</taxon>
    </lineage>
</organism>
<evidence type="ECO:0000256" key="11">
    <source>
        <dbReference type="ARBA" id="ARBA00023136"/>
    </source>
</evidence>
<dbReference type="InterPro" id="IPR004316">
    <property type="entry name" value="SWEET_rpt"/>
</dbReference>
<dbReference type="GO" id="GO:0000139">
    <property type="term" value="C:Golgi membrane"/>
    <property type="evidence" value="ECO:0007669"/>
    <property type="project" value="UniProtKB-SubCell"/>
</dbReference>
<name>A0A498SSA0_ACAVI</name>
<evidence type="ECO:0000256" key="3">
    <source>
        <dbReference type="ARBA" id="ARBA00007809"/>
    </source>
</evidence>
<feature type="transmembrane region" description="Helical" evidence="12">
    <location>
        <begin position="185"/>
        <end position="206"/>
    </location>
</feature>
<keyword evidence="5" id="KW-1003">Cell membrane</keyword>
<comment type="function">
    <text evidence="12">Mediates sugar transport across membranes.</text>
</comment>